<keyword evidence="1" id="KW-0436">Ligase</keyword>
<dbReference type="GO" id="GO:0009028">
    <property type="term" value="F:tartronate-semialdehyde synthase activity"/>
    <property type="evidence" value="ECO:0007669"/>
    <property type="project" value="UniProtKB-EC"/>
</dbReference>
<keyword evidence="2" id="KW-1185">Reference proteome</keyword>
<name>A0A090RUA6_9VIBR</name>
<keyword evidence="1" id="KW-0456">Lyase</keyword>
<dbReference type="AlphaFoldDB" id="A0A090RUA6"/>
<dbReference type="GO" id="GO:0016874">
    <property type="term" value="F:ligase activity"/>
    <property type="evidence" value="ECO:0007669"/>
    <property type="project" value="UniProtKB-KW"/>
</dbReference>
<sequence>MVEVILERVTNISMGTEINAINEFEPLADTDGDAPTAMTHLNSQQQ</sequence>
<dbReference type="EC" id="4.1.1.47" evidence="1"/>
<evidence type="ECO:0000313" key="2">
    <source>
        <dbReference type="Proteomes" id="UP000029228"/>
    </source>
</evidence>
<dbReference type="Proteomes" id="UP000029228">
    <property type="component" value="Unassembled WGS sequence"/>
</dbReference>
<dbReference type="EMBL" id="BBMR01000003">
    <property type="protein sequence ID" value="GAL18975.1"/>
    <property type="molecule type" value="Genomic_DNA"/>
</dbReference>
<proteinExistence type="predicted"/>
<reference evidence="1 2" key="2">
    <citation type="submission" date="2014-09" db="EMBL/GenBank/DDBJ databases">
        <authorList>
            <consortium name="NBRP consortium"/>
            <person name="Sawabe T."/>
            <person name="Meirelles P."/>
            <person name="Nakanishi M."/>
            <person name="Sayaka M."/>
            <person name="Hattori M."/>
            <person name="Ohkuma M."/>
        </authorList>
    </citation>
    <scope>NUCLEOTIDE SEQUENCE [LARGE SCALE GENOMIC DNA]</scope>
    <source>
        <strain evidence="2">JCM19235</strain>
    </source>
</reference>
<comment type="caution">
    <text evidence="1">The sequence shown here is derived from an EMBL/GenBank/DDBJ whole genome shotgun (WGS) entry which is preliminary data.</text>
</comment>
<dbReference type="STRING" id="990268.JCM19235_2398"/>
<accession>A0A090RUA6</accession>
<protein>
    <submittedName>
        <fullName evidence="1">Glyoxylate carboligase</fullName>
        <ecNumber evidence="1">4.1.1.47</ecNumber>
    </submittedName>
</protein>
<organism evidence="1 2">
    <name type="scientific">Vibrio maritimus</name>
    <dbReference type="NCBI Taxonomy" id="990268"/>
    <lineage>
        <taxon>Bacteria</taxon>
        <taxon>Pseudomonadati</taxon>
        <taxon>Pseudomonadota</taxon>
        <taxon>Gammaproteobacteria</taxon>
        <taxon>Vibrionales</taxon>
        <taxon>Vibrionaceae</taxon>
        <taxon>Vibrio</taxon>
    </lineage>
</organism>
<evidence type="ECO:0000313" key="1">
    <source>
        <dbReference type="EMBL" id="GAL18975.1"/>
    </source>
</evidence>
<gene>
    <name evidence="1" type="ORF">JCM19235_2398</name>
</gene>
<reference evidence="1 2" key="1">
    <citation type="submission" date="2014-09" db="EMBL/GenBank/DDBJ databases">
        <title>Vibrio maritimus JCM 19235. (C45) whole genome shotgun sequence.</title>
        <authorList>
            <person name="Sawabe T."/>
            <person name="Meirelles P."/>
            <person name="Nakanishi M."/>
            <person name="Sayaka M."/>
            <person name="Hattori M."/>
            <person name="Ohkuma M."/>
        </authorList>
    </citation>
    <scope>NUCLEOTIDE SEQUENCE [LARGE SCALE GENOMIC DNA]</scope>
    <source>
        <strain evidence="2">JCM19235</strain>
    </source>
</reference>